<evidence type="ECO:0000313" key="4">
    <source>
        <dbReference type="Proteomes" id="UP001596414"/>
    </source>
</evidence>
<keyword evidence="1" id="KW-1133">Transmembrane helix</keyword>
<protein>
    <submittedName>
        <fullName evidence="3">CopD family protein</fullName>
    </submittedName>
</protein>
<name>A0ABD5X5K5_9EURY</name>
<evidence type="ECO:0000259" key="2">
    <source>
        <dbReference type="Pfam" id="PF05425"/>
    </source>
</evidence>
<feature type="transmembrane region" description="Helical" evidence="1">
    <location>
        <begin position="53"/>
        <end position="74"/>
    </location>
</feature>
<sequence length="154" mass="16747">MEPIEIAAWVFHSLFSSVWTGSVLFLTLAVLPLARNGTLNATPLESVARKIKLISRTCAVVLLLTGGHMAGQQYTSESLFETKSGWLVLAMVTFWFFLMTTVEIGGAKLTDGTERDKVREPANNARPFFLTASLLAVLLLVTAGLISAQNLGYL</sequence>
<dbReference type="EMBL" id="JBHSZQ010000020">
    <property type="protein sequence ID" value="MFC7126406.1"/>
    <property type="molecule type" value="Genomic_DNA"/>
</dbReference>
<proteinExistence type="predicted"/>
<dbReference type="AlphaFoldDB" id="A0ABD5X5K5"/>
<dbReference type="Proteomes" id="UP001596414">
    <property type="component" value="Unassembled WGS sequence"/>
</dbReference>
<dbReference type="Pfam" id="PF05425">
    <property type="entry name" value="CopD"/>
    <property type="match status" value="1"/>
</dbReference>
<feature type="transmembrane region" description="Helical" evidence="1">
    <location>
        <begin position="86"/>
        <end position="107"/>
    </location>
</feature>
<comment type="caution">
    <text evidence="3">The sequence shown here is derived from an EMBL/GenBank/DDBJ whole genome shotgun (WGS) entry which is preliminary data.</text>
</comment>
<evidence type="ECO:0000256" key="1">
    <source>
        <dbReference type="SAM" id="Phobius"/>
    </source>
</evidence>
<accession>A0ABD5X5K5</accession>
<dbReference type="InterPro" id="IPR008457">
    <property type="entry name" value="Cu-R_CopD_dom"/>
</dbReference>
<reference evidence="3 4" key="1">
    <citation type="journal article" date="2014" name="Int. J. Syst. Evol. Microbiol.">
        <title>Complete genome sequence of Corynebacterium casei LMG S-19264T (=DSM 44701T), isolated from a smear-ripened cheese.</title>
        <authorList>
            <consortium name="US DOE Joint Genome Institute (JGI-PGF)"/>
            <person name="Walter F."/>
            <person name="Albersmeier A."/>
            <person name="Kalinowski J."/>
            <person name="Ruckert C."/>
        </authorList>
    </citation>
    <scope>NUCLEOTIDE SEQUENCE [LARGE SCALE GENOMIC DNA]</scope>
    <source>
        <strain evidence="3 4">CGMCC 4.7215</strain>
    </source>
</reference>
<gene>
    <name evidence="3" type="ORF">ACFQJ7_10225</name>
</gene>
<evidence type="ECO:0000313" key="3">
    <source>
        <dbReference type="EMBL" id="MFC7126406.1"/>
    </source>
</evidence>
<keyword evidence="1" id="KW-0472">Membrane</keyword>
<dbReference type="RefSeq" id="WP_267635960.1">
    <property type="nucleotide sequence ID" value="NZ_JAODIY010000001.1"/>
</dbReference>
<organism evidence="3 4">
    <name type="scientific">Halovenus rubra</name>
    <dbReference type="NCBI Taxonomy" id="869890"/>
    <lineage>
        <taxon>Archaea</taxon>
        <taxon>Methanobacteriati</taxon>
        <taxon>Methanobacteriota</taxon>
        <taxon>Stenosarchaea group</taxon>
        <taxon>Halobacteria</taxon>
        <taxon>Halobacteriales</taxon>
        <taxon>Haloarculaceae</taxon>
        <taxon>Halovenus</taxon>
    </lineage>
</organism>
<feature type="domain" description="Copper resistance protein D" evidence="2">
    <location>
        <begin position="54"/>
        <end position="144"/>
    </location>
</feature>
<feature type="transmembrane region" description="Helical" evidence="1">
    <location>
        <begin position="6"/>
        <end position="33"/>
    </location>
</feature>
<feature type="transmembrane region" description="Helical" evidence="1">
    <location>
        <begin position="128"/>
        <end position="148"/>
    </location>
</feature>
<keyword evidence="1" id="KW-0812">Transmembrane</keyword>